<name>A0A1G7UGM7_9ACTN</name>
<gene>
    <name evidence="3" type="ORF">SAMN05421505_104251</name>
</gene>
<evidence type="ECO:0000313" key="3">
    <source>
        <dbReference type="EMBL" id="SDG46644.1"/>
    </source>
</evidence>
<keyword evidence="4" id="KW-1185">Reference proteome</keyword>
<feature type="transmembrane region" description="Helical" evidence="2">
    <location>
        <begin position="91"/>
        <end position="109"/>
    </location>
</feature>
<accession>A0A1G7UGM7</accession>
<proteinExistence type="predicted"/>
<keyword evidence="2" id="KW-1133">Transmembrane helix</keyword>
<keyword evidence="2" id="KW-0472">Membrane</keyword>
<sequence>MCASSTMVDVSNESSRPSHSEPDDLSHIDPRDQPAEFGSTVGLTVGAAVLITAVIAFFGTPGGPGGVKWMLLGPIGLVLLEVIVHDVWWRRWWGALPGAVAGLVIYFEGRATISDILGESWAGHVAYVLAWAAFAAIFAYASRWPRTDFSAQTR</sequence>
<feature type="compositionally biased region" description="Basic and acidic residues" evidence="1">
    <location>
        <begin position="16"/>
        <end position="31"/>
    </location>
</feature>
<feature type="transmembrane region" description="Helical" evidence="2">
    <location>
        <begin position="121"/>
        <end position="141"/>
    </location>
</feature>
<protein>
    <submittedName>
        <fullName evidence="3">Uncharacterized protein</fullName>
    </submittedName>
</protein>
<reference evidence="3 4" key="1">
    <citation type="submission" date="2016-10" db="EMBL/GenBank/DDBJ databases">
        <authorList>
            <person name="de Groot N.N."/>
        </authorList>
    </citation>
    <scope>NUCLEOTIDE SEQUENCE [LARGE SCALE GENOMIC DNA]</scope>
    <source>
        <strain evidence="3 4">CPCC 201354</strain>
    </source>
</reference>
<evidence type="ECO:0000256" key="1">
    <source>
        <dbReference type="SAM" id="MobiDB-lite"/>
    </source>
</evidence>
<evidence type="ECO:0000256" key="2">
    <source>
        <dbReference type="SAM" id="Phobius"/>
    </source>
</evidence>
<feature type="transmembrane region" description="Helical" evidence="2">
    <location>
        <begin position="66"/>
        <end position="84"/>
    </location>
</feature>
<dbReference type="AlphaFoldDB" id="A0A1G7UGM7"/>
<feature type="region of interest" description="Disordered" evidence="1">
    <location>
        <begin position="1"/>
        <end position="31"/>
    </location>
</feature>
<feature type="compositionally biased region" description="Polar residues" evidence="1">
    <location>
        <begin position="1"/>
        <end position="15"/>
    </location>
</feature>
<evidence type="ECO:0000313" key="4">
    <source>
        <dbReference type="Proteomes" id="UP000198923"/>
    </source>
</evidence>
<feature type="transmembrane region" description="Helical" evidence="2">
    <location>
        <begin position="41"/>
        <end position="60"/>
    </location>
</feature>
<organism evidence="3 4">
    <name type="scientific">Sinosporangium album</name>
    <dbReference type="NCBI Taxonomy" id="504805"/>
    <lineage>
        <taxon>Bacteria</taxon>
        <taxon>Bacillati</taxon>
        <taxon>Actinomycetota</taxon>
        <taxon>Actinomycetes</taxon>
        <taxon>Streptosporangiales</taxon>
        <taxon>Streptosporangiaceae</taxon>
        <taxon>Sinosporangium</taxon>
    </lineage>
</organism>
<dbReference type="Proteomes" id="UP000198923">
    <property type="component" value="Unassembled WGS sequence"/>
</dbReference>
<dbReference type="EMBL" id="FNCN01000004">
    <property type="protein sequence ID" value="SDG46644.1"/>
    <property type="molecule type" value="Genomic_DNA"/>
</dbReference>
<keyword evidence="2" id="KW-0812">Transmembrane</keyword>